<keyword evidence="1" id="KW-0732">Signal</keyword>
<feature type="chain" id="PRO_5039085630" evidence="1">
    <location>
        <begin position="21"/>
        <end position="496"/>
    </location>
</feature>
<dbReference type="EMBL" id="CP077095">
    <property type="protein sequence ID" value="QXI37853.1"/>
    <property type="molecule type" value="Genomic_DNA"/>
</dbReference>
<sequence length="496" mass="53341">MRASAFVVLALMLLSVVAVANPLPGQPVFALQQAAGSELDLQQFTGDATLKVFYTGMGTRDTVGVRLAGVATRDTVIQTVATPGVLSFNVPRAWLRENLGRTVTFTYSHKVKGAGALLTSTALPVRIGSTQPEQFAVVEAVDGTLEAESFGDSVTVKVLFADMAAGDTVGVRLAGASTRDTSIQTVTGAGPLTFIVPRAWVLENIGRSITLTYSYKIGGAGALVVSRPLNVSVTSALTRVQMAGPQVVQGLNARFQDTAPCPGDQADYQCNGVFIRVVDYSPAFRAWNPSPGAQKLGGVSFSYIRRDLKTVKLQENRSHGLILTEGKRWTAPLLPLEVLCAYPYDGGTATRTGNGCGENKGYAGSGHCALRDITSVAQWRSSFTQYPPVEARYDHQCSFGPDKAGFGLSLQARENPEQENVRWQQNEVVIKTWTQNAYNLPLEAFFYTSAPGLEPARNIQRDFYRSTGRFAPVVRVTLSGPEVFAYRASDQAVPAP</sequence>
<accession>A0A9E6TW10</accession>
<feature type="signal peptide" evidence="1">
    <location>
        <begin position="1"/>
        <end position="20"/>
    </location>
</feature>
<name>A0A9E6TW10_9PSED</name>
<evidence type="ECO:0000256" key="1">
    <source>
        <dbReference type="SAM" id="SignalP"/>
    </source>
</evidence>
<reference evidence="2 3" key="1">
    <citation type="journal article" date="2020" name="Microorganisms">
        <title>Reliable Identification of Environmental Pseudomonas Isolates Using the rpoD Gene.</title>
        <authorList>
            <consortium name="The Broad Institute Genome Sequencing Platform"/>
            <person name="Girard L."/>
            <person name="Lood C."/>
            <person name="Rokni-Zadeh H."/>
            <person name="van Noort V."/>
            <person name="Lavigne R."/>
            <person name="De Mot R."/>
        </authorList>
    </citation>
    <scope>NUCLEOTIDE SEQUENCE [LARGE SCALE GENOMIC DNA]</scope>
    <source>
        <strain evidence="2 3">RW9S1A</strain>
    </source>
</reference>
<keyword evidence="3" id="KW-1185">Reference proteome</keyword>
<reference evidence="2 3" key="2">
    <citation type="journal article" date="2021" name="Microorganisms">
        <title>The Ever-Expanding Pseudomonas Genus: Description of 43 New Species and Partition of the Pseudomonas putida Group.</title>
        <authorList>
            <person name="Girard L."/>
            <person name="Lood C."/>
            <person name="Hofte M."/>
            <person name="Vandamme P."/>
            <person name="Rokni-Zadeh H."/>
            <person name="van Noort V."/>
            <person name="Lavigne R."/>
            <person name="De Mot R."/>
        </authorList>
    </citation>
    <scope>NUCLEOTIDE SEQUENCE [LARGE SCALE GENOMIC DNA]</scope>
    <source>
        <strain evidence="2 3">RW9S1A</strain>
    </source>
</reference>
<proteinExistence type="predicted"/>
<evidence type="ECO:0000313" key="2">
    <source>
        <dbReference type="EMBL" id="QXI37853.1"/>
    </source>
</evidence>
<dbReference type="AlphaFoldDB" id="A0A9E6TW10"/>
<dbReference type="KEGG" id="pxn:HU772_021390"/>
<gene>
    <name evidence="2" type="ORF">HU772_021390</name>
</gene>
<organism evidence="2 3">
    <name type="scientific">Pseudomonas xantholysinigenes</name>
    <dbReference type="NCBI Taxonomy" id="2745490"/>
    <lineage>
        <taxon>Bacteria</taxon>
        <taxon>Pseudomonadati</taxon>
        <taxon>Pseudomonadota</taxon>
        <taxon>Gammaproteobacteria</taxon>
        <taxon>Pseudomonadales</taxon>
        <taxon>Pseudomonadaceae</taxon>
        <taxon>Pseudomonas</taxon>
    </lineage>
</organism>
<dbReference type="Proteomes" id="UP000633418">
    <property type="component" value="Chromosome"/>
</dbReference>
<protein>
    <submittedName>
        <fullName evidence="2">Uncharacterized protein</fullName>
    </submittedName>
</protein>
<evidence type="ECO:0000313" key="3">
    <source>
        <dbReference type="Proteomes" id="UP000633418"/>
    </source>
</evidence>